<gene>
    <name evidence="2" type="ORF">Q5H92_11405</name>
</gene>
<dbReference type="RefSeq" id="WP_305011650.1">
    <property type="nucleotide sequence ID" value="NZ_JAUQSX010000005.1"/>
</dbReference>
<accession>A0ABT9AE53</accession>
<feature type="signal peptide" evidence="1">
    <location>
        <begin position="1"/>
        <end position="42"/>
    </location>
</feature>
<sequence>MKTTFCSAHLATPAAKAAQGARSFVIGALALLGAAWAQPAQAQTLATEPVQVTQPDAESLRVRISNPAQQKASMQVIQLSTNQTLLNETYRTPAYGTLLKFNGLPAGRYAVQCRVGASRYRYTVDVQAAQAGRTSIAVRETTTRRVESGLATAAL</sequence>
<dbReference type="EMBL" id="JAUQSX010000005">
    <property type="protein sequence ID" value="MDO7846967.1"/>
    <property type="molecule type" value="Genomic_DNA"/>
</dbReference>
<name>A0ABT9AE53_9BACT</name>
<evidence type="ECO:0000313" key="2">
    <source>
        <dbReference type="EMBL" id="MDO7846967.1"/>
    </source>
</evidence>
<keyword evidence="1" id="KW-0732">Signal</keyword>
<comment type="caution">
    <text evidence="2">The sequence shown here is derived from an EMBL/GenBank/DDBJ whole genome shotgun (WGS) entry which is preliminary data.</text>
</comment>
<organism evidence="2 3">
    <name type="scientific">Hymenobacter mellowenesis</name>
    <dbReference type="NCBI Taxonomy" id="3063995"/>
    <lineage>
        <taxon>Bacteria</taxon>
        <taxon>Pseudomonadati</taxon>
        <taxon>Bacteroidota</taxon>
        <taxon>Cytophagia</taxon>
        <taxon>Cytophagales</taxon>
        <taxon>Hymenobacteraceae</taxon>
        <taxon>Hymenobacter</taxon>
    </lineage>
</organism>
<evidence type="ECO:0000313" key="3">
    <source>
        <dbReference type="Proteomes" id="UP001167796"/>
    </source>
</evidence>
<reference evidence="2" key="1">
    <citation type="submission" date="2023-07" db="EMBL/GenBank/DDBJ databases">
        <authorList>
            <person name="Kim M.K."/>
        </authorList>
    </citation>
    <scope>NUCLEOTIDE SEQUENCE</scope>
    <source>
        <strain evidence="2">M29</strain>
    </source>
</reference>
<evidence type="ECO:0000256" key="1">
    <source>
        <dbReference type="SAM" id="SignalP"/>
    </source>
</evidence>
<feature type="chain" id="PRO_5045723578" evidence="1">
    <location>
        <begin position="43"/>
        <end position="155"/>
    </location>
</feature>
<keyword evidence="3" id="KW-1185">Reference proteome</keyword>
<protein>
    <submittedName>
        <fullName evidence="2">Uncharacterized protein</fullName>
    </submittedName>
</protein>
<dbReference type="Proteomes" id="UP001167796">
    <property type="component" value="Unassembled WGS sequence"/>
</dbReference>
<proteinExistence type="predicted"/>